<evidence type="ECO:0000313" key="3">
    <source>
        <dbReference type="EMBL" id="KIM93975.1"/>
    </source>
</evidence>
<dbReference type="HOGENOM" id="CLU_2250863_0_0_1"/>
<name>A0A0C3GCT4_OIDMZ</name>
<sequence>MHTTSFIAFLAAAASLAMATNDFLEPRVPVGRLSRCDPPASMAACRNDCDCDFGAAKPDCGHPVCSQHCWCSGGTPPPPYPPSPPPPAASKKKGHRRREESWEE</sequence>
<dbReference type="OrthoDB" id="5425452at2759"/>
<reference evidence="4" key="2">
    <citation type="submission" date="2015-01" db="EMBL/GenBank/DDBJ databases">
        <title>Evolutionary Origins and Diversification of the Mycorrhizal Mutualists.</title>
        <authorList>
            <consortium name="DOE Joint Genome Institute"/>
            <consortium name="Mycorrhizal Genomics Consortium"/>
            <person name="Kohler A."/>
            <person name="Kuo A."/>
            <person name="Nagy L.G."/>
            <person name="Floudas D."/>
            <person name="Copeland A."/>
            <person name="Barry K.W."/>
            <person name="Cichocki N."/>
            <person name="Veneault-Fourrey C."/>
            <person name="LaButti K."/>
            <person name="Lindquist E.A."/>
            <person name="Lipzen A."/>
            <person name="Lundell T."/>
            <person name="Morin E."/>
            <person name="Murat C."/>
            <person name="Riley R."/>
            <person name="Ohm R."/>
            <person name="Sun H."/>
            <person name="Tunlid A."/>
            <person name="Henrissat B."/>
            <person name="Grigoriev I.V."/>
            <person name="Hibbett D.S."/>
            <person name="Martin F."/>
        </authorList>
    </citation>
    <scope>NUCLEOTIDE SEQUENCE [LARGE SCALE GENOMIC DNA]</scope>
    <source>
        <strain evidence="4">Zn</strain>
    </source>
</reference>
<evidence type="ECO:0000313" key="4">
    <source>
        <dbReference type="Proteomes" id="UP000054321"/>
    </source>
</evidence>
<dbReference type="InParanoid" id="A0A0C3GCT4"/>
<accession>A0A0C3GCT4</accession>
<keyword evidence="2" id="KW-0732">Signal</keyword>
<protein>
    <submittedName>
        <fullName evidence="3">Uncharacterized protein</fullName>
    </submittedName>
</protein>
<reference evidence="3 4" key="1">
    <citation type="submission" date="2014-04" db="EMBL/GenBank/DDBJ databases">
        <authorList>
            <consortium name="DOE Joint Genome Institute"/>
            <person name="Kuo A."/>
            <person name="Martino E."/>
            <person name="Perotto S."/>
            <person name="Kohler A."/>
            <person name="Nagy L.G."/>
            <person name="Floudas D."/>
            <person name="Copeland A."/>
            <person name="Barry K.W."/>
            <person name="Cichocki N."/>
            <person name="Veneault-Fourrey C."/>
            <person name="LaButti K."/>
            <person name="Lindquist E.A."/>
            <person name="Lipzen A."/>
            <person name="Lundell T."/>
            <person name="Morin E."/>
            <person name="Murat C."/>
            <person name="Sun H."/>
            <person name="Tunlid A."/>
            <person name="Henrissat B."/>
            <person name="Grigoriev I.V."/>
            <person name="Hibbett D.S."/>
            <person name="Martin F."/>
            <person name="Nordberg H.P."/>
            <person name="Cantor M.N."/>
            <person name="Hua S.X."/>
        </authorList>
    </citation>
    <scope>NUCLEOTIDE SEQUENCE [LARGE SCALE GENOMIC DNA]</scope>
    <source>
        <strain evidence="3 4">Zn</strain>
    </source>
</reference>
<evidence type="ECO:0000256" key="1">
    <source>
        <dbReference type="SAM" id="MobiDB-lite"/>
    </source>
</evidence>
<feature type="signal peptide" evidence="2">
    <location>
        <begin position="1"/>
        <end position="19"/>
    </location>
</feature>
<feature type="region of interest" description="Disordered" evidence="1">
    <location>
        <begin position="76"/>
        <end position="104"/>
    </location>
</feature>
<evidence type="ECO:0000256" key="2">
    <source>
        <dbReference type="SAM" id="SignalP"/>
    </source>
</evidence>
<keyword evidence="4" id="KW-1185">Reference proteome</keyword>
<dbReference type="EMBL" id="KN832892">
    <property type="protein sequence ID" value="KIM93975.1"/>
    <property type="molecule type" value="Genomic_DNA"/>
</dbReference>
<gene>
    <name evidence="3" type="ORF">OIDMADRAFT_35424</name>
</gene>
<feature type="chain" id="PRO_5002164760" evidence="2">
    <location>
        <begin position="20"/>
        <end position="104"/>
    </location>
</feature>
<organism evidence="3 4">
    <name type="scientific">Oidiodendron maius (strain Zn)</name>
    <dbReference type="NCBI Taxonomy" id="913774"/>
    <lineage>
        <taxon>Eukaryota</taxon>
        <taxon>Fungi</taxon>
        <taxon>Dikarya</taxon>
        <taxon>Ascomycota</taxon>
        <taxon>Pezizomycotina</taxon>
        <taxon>Leotiomycetes</taxon>
        <taxon>Leotiomycetes incertae sedis</taxon>
        <taxon>Myxotrichaceae</taxon>
        <taxon>Oidiodendron</taxon>
    </lineage>
</organism>
<dbReference type="AlphaFoldDB" id="A0A0C3GCT4"/>
<proteinExistence type="predicted"/>
<feature type="compositionally biased region" description="Pro residues" evidence="1">
    <location>
        <begin position="76"/>
        <end position="88"/>
    </location>
</feature>
<dbReference type="Proteomes" id="UP000054321">
    <property type="component" value="Unassembled WGS sequence"/>
</dbReference>